<dbReference type="InterPro" id="IPR044840">
    <property type="entry name" value="Nup188"/>
</dbReference>
<dbReference type="AlphaFoldDB" id="A0A075AQB1"/>
<dbReference type="STRING" id="988480.A0A075AQB1"/>
<dbReference type="OrthoDB" id="102511at2759"/>
<name>A0A075AQB1_ROZAC</name>
<dbReference type="SUPFAM" id="SSF48371">
    <property type="entry name" value="ARM repeat"/>
    <property type="match status" value="1"/>
</dbReference>
<protein>
    <submittedName>
        <fullName evidence="1">Uncharacterized protein</fullName>
    </submittedName>
</protein>
<dbReference type="HOGENOM" id="CLU_329587_0_0_1"/>
<dbReference type="GO" id="GO:0017056">
    <property type="term" value="F:structural constituent of nuclear pore"/>
    <property type="evidence" value="ECO:0007669"/>
    <property type="project" value="InterPro"/>
</dbReference>
<dbReference type="GO" id="GO:0044611">
    <property type="term" value="C:nuclear pore inner ring"/>
    <property type="evidence" value="ECO:0007669"/>
    <property type="project" value="TreeGrafter"/>
</dbReference>
<reference evidence="1 2" key="1">
    <citation type="journal article" date="2013" name="Curr. Biol.">
        <title>Shared signatures of parasitism and phylogenomics unite Cryptomycota and microsporidia.</title>
        <authorList>
            <person name="James T.Y."/>
            <person name="Pelin A."/>
            <person name="Bonen L."/>
            <person name="Ahrendt S."/>
            <person name="Sain D."/>
            <person name="Corradi N."/>
            <person name="Stajich J.E."/>
        </authorList>
    </citation>
    <scope>NUCLEOTIDE SEQUENCE [LARGE SCALE GENOMIC DNA]</scope>
    <source>
        <strain evidence="1 2">CSF55</strain>
    </source>
</reference>
<dbReference type="Proteomes" id="UP000030755">
    <property type="component" value="Unassembled WGS sequence"/>
</dbReference>
<evidence type="ECO:0000313" key="1">
    <source>
        <dbReference type="EMBL" id="EPZ30910.1"/>
    </source>
</evidence>
<sequence length="871" mass="101772">MDIGIKDATINFFPEKYSECVAKESGSTCASLPGNTADCDEGWETPADVKWDKDAMSKGCIVGYRRYCCKPPNMWLSSKNLPMVSSKTSGTFSRAFHLLCTLPPTRAKMVEQQYCEERYVEEMQELCGIMEGSGELLSYFESEKYTSLESVDGEIVERLVGELGMGRGQAVRVLVDCCRERGEVDNGRFGFDEAVMYYHGERVAMLECLSALIGVCENEENELSVVGDEVLVRIEGGFVERWMRDFGKLVRCKPKGVNVGSVGMILENNLREMKSMLVCLFCMVYRRVVLSGREIGEIVGMLIENEFFSRVEYYGMLSEEGRRESEEVKQWAILLFVEMMNFENLNEDGMKELKRMKVCLVSDIKVVAEINERLKGMNYNFEGISDIKVVEEINERLKGMNYNFEGSSLILFSWGCFLAKIDLMNDEEYEELVSEKQMMIVKAVEMKCMNFIREVIKKKINLGVKQIIKDLLDVFVECFEVNFIEGFEDLVECYSDLFKQEEEMIEMFWRDENFSRGMKKVLESCIVRFPIQYEPLFEIYENNFVVCLESFNCFGIEIVRGTNGILIGNEIIKWKINYSGWEIIFNLLENFLLKKDEKNFLLCGLEIFEKIDFKKNEIEKIDLWIEYLIELLEINELDLISTSLNCLKKLIFKMNFQLIKRLINFSLNFFNILESEIKIGEFKFSKIYFEFILNLIKEINSRKFIKQTNSVEIELCELFPLILNLNINKWKFSNLSEKWIILKLFSNIVYEYSRLTNKEFKIESLYKIILQGNELMNYLFNKRKINELNEFKSCLKQGLKGKKVKVNSNQFNYSADLIPLLIDYSFDNDLGLDALNLLEKLIKENISLTPFIDSFYNLIKFKHYFRSKKFY</sequence>
<gene>
    <name evidence="1" type="ORF">O9G_002787</name>
</gene>
<keyword evidence="2" id="KW-1185">Reference proteome</keyword>
<dbReference type="InterPro" id="IPR016024">
    <property type="entry name" value="ARM-type_fold"/>
</dbReference>
<dbReference type="PANTHER" id="PTHR31431:SF1">
    <property type="entry name" value="NUCLEOPORIN NUP188"/>
    <property type="match status" value="1"/>
</dbReference>
<dbReference type="EMBL" id="KE561347">
    <property type="protein sequence ID" value="EPZ30910.1"/>
    <property type="molecule type" value="Genomic_DNA"/>
</dbReference>
<evidence type="ECO:0000313" key="2">
    <source>
        <dbReference type="Proteomes" id="UP000030755"/>
    </source>
</evidence>
<dbReference type="PANTHER" id="PTHR31431">
    <property type="entry name" value="NUCLEOPORIN NUP188 HOMOLOG"/>
    <property type="match status" value="1"/>
</dbReference>
<organism evidence="1 2">
    <name type="scientific">Rozella allomycis (strain CSF55)</name>
    <dbReference type="NCBI Taxonomy" id="988480"/>
    <lineage>
        <taxon>Eukaryota</taxon>
        <taxon>Fungi</taxon>
        <taxon>Fungi incertae sedis</taxon>
        <taxon>Cryptomycota</taxon>
        <taxon>Cryptomycota incertae sedis</taxon>
        <taxon>Rozella</taxon>
    </lineage>
</organism>
<proteinExistence type="predicted"/>
<accession>A0A075AQB1</accession>
<dbReference type="GO" id="GO:0006405">
    <property type="term" value="P:RNA export from nucleus"/>
    <property type="evidence" value="ECO:0007669"/>
    <property type="project" value="TreeGrafter"/>
</dbReference>
<dbReference type="GO" id="GO:0006606">
    <property type="term" value="P:protein import into nucleus"/>
    <property type="evidence" value="ECO:0007669"/>
    <property type="project" value="TreeGrafter"/>
</dbReference>